<dbReference type="InterPro" id="IPR016163">
    <property type="entry name" value="Ald_DH_C"/>
</dbReference>
<dbReference type="RefSeq" id="XP_004337569.1">
    <property type="nucleotide sequence ID" value="XM_004337521.1"/>
</dbReference>
<evidence type="ECO:0000256" key="1">
    <source>
        <dbReference type="ARBA" id="ARBA00009986"/>
    </source>
</evidence>
<keyword evidence="10" id="KW-1185">Reference proteome</keyword>
<dbReference type="STRING" id="1257118.L8GTX1"/>
<dbReference type="PROSITE" id="PS00687">
    <property type="entry name" value="ALDEHYDE_DEHYDR_GLU"/>
    <property type="match status" value="1"/>
</dbReference>
<dbReference type="InterPro" id="IPR016161">
    <property type="entry name" value="Ald_DH/histidinol_DH"/>
</dbReference>
<dbReference type="SUPFAM" id="SSF53720">
    <property type="entry name" value="ALDH-like"/>
    <property type="match status" value="1"/>
</dbReference>
<comment type="similarity">
    <text evidence="1 7">Belongs to the aldehyde dehydrogenase family.</text>
</comment>
<dbReference type="OMA" id="DAWKVYM"/>
<dbReference type="PANTHER" id="PTHR43521">
    <property type="entry name" value="ALPHA-AMINOADIPIC SEMIALDEHYDE DEHYDROGENASE"/>
    <property type="match status" value="1"/>
</dbReference>
<dbReference type="InterPro" id="IPR044638">
    <property type="entry name" value="ALDH7A1-like"/>
</dbReference>
<dbReference type="AlphaFoldDB" id="L8GTX1"/>
<evidence type="ECO:0000256" key="6">
    <source>
        <dbReference type="PROSITE-ProRule" id="PRU10007"/>
    </source>
</evidence>
<evidence type="ECO:0000256" key="3">
    <source>
        <dbReference type="ARBA" id="ARBA00023002"/>
    </source>
</evidence>
<dbReference type="OrthoDB" id="310895at2759"/>
<evidence type="ECO:0000256" key="7">
    <source>
        <dbReference type="RuleBase" id="RU003345"/>
    </source>
</evidence>
<reference evidence="9 10" key="1">
    <citation type="journal article" date="2013" name="Genome Biol.">
        <title>Genome of Acanthamoeba castellanii highlights extensive lateral gene transfer and early evolution of tyrosine kinase signaling.</title>
        <authorList>
            <person name="Clarke M."/>
            <person name="Lohan A.J."/>
            <person name="Liu B."/>
            <person name="Lagkouvardos I."/>
            <person name="Roy S."/>
            <person name="Zafar N."/>
            <person name="Bertelli C."/>
            <person name="Schilde C."/>
            <person name="Kianianmomeni A."/>
            <person name="Burglin T.R."/>
            <person name="Frech C."/>
            <person name="Turcotte B."/>
            <person name="Kopec K.O."/>
            <person name="Synnott J.M."/>
            <person name="Choo C."/>
            <person name="Paponov I."/>
            <person name="Finkler A."/>
            <person name="Soon Heng Tan C."/>
            <person name="Hutchins A.P."/>
            <person name="Weinmeier T."/>
            <person name="Rattei T."/>
            <person name="Chu J.S."/>
            <person name="Gimenez G."/>
            <person name="Irimia M."/>
            <person name="Rigden D.J."/>
            <person name="Fitzpatrick D.A."/>
            <person name="Lorenzo-Morales J."/>
            <person name="Bateman A."/>
            <person name="Chiu C.H."/>
            <person name="Tang P."/>
            <person name="Hegemann P."/>
            <person name="Fromm H."/>
            <person name="Raoult D."/>
            <person name="Greub G."/>
            <person name="Miranda-Saavedra D."/>
            <person name="Chen N."/>
            <person name="Nash P."/>
            <person name="Ginger M.L."/>
            <person name="Horn M."/>
            <person name="Schaap P."/>
            <person name="Caler L."/>
            <person name="Loftus B."/>
        </authorList>
    </citation>
    <scope>NUCLEOTIDE SEQUENCE [LARGE SCALE GENOMIC DNA]</scope>
    <source>
        <strain evidence="9 10">Neff</strain>
    </source>
</reference>
<dbReference type="VEuPathDB" id="AmoebaDB:ACA1_164050"/>
<dbReference type="Proteomes" id="UP000011083">
    <property type="component" value="Unassembled WGS sequence"/>
</dbReference>
<evidence type="ECO:0000256" key="4">
    <source>
        <dbReference type="ARBA" id="ARBA00023027"/>
    </source>
</evidence>
<gene>
    <name evidence="9" type="ORF">ACA1_164050</name>
</gene>
<name>L8GTX1_ACACF</name>
<dbReference type="InterPro" id="IPR015590">
    <property type="entry name" value="Aldehyde_DH_dom"/>
</dbReference>
<sequence length="556" mass="60181">MKRLSCASKQFVVPSRASLHLQGRRGLATGGSQYAKHARFLQSLGIEEGVNDGVCIDGKWSKGSGEVVDSVNPAYNETITRVATAGLKDYERAIEATKSVEKMWAEVPAPKRGEIVRQIGDELRKHLEDLGALVSLEVGKITQEGIGEVQEFVDVCDYAVGLSRSFSGQIFPSERPNHYMLEQWNPIGTTGIITAFNFPVAVMGWNAALALVCGNPLIWKGAPSTNLCTLATQRIIQRVLERNGMPGSICVALTGGAEIGEAISKDPRVPLVSFTGSTQVGKIVATQVASRMGRSLLELGGNNAITVLDDADLTLAVRSILFAAVGTAGQRCTTARRLFLHEKIHDDWARRWATRSRRTLSSGPLHRPSSVDLYKNAVAKAQEQGGKIITGGKVKTDRPGNFVEPTIVSIKHDAPIALHETFAPILYVSKVPDLDTAIRYNNEVAQGLSSSLFTTNQQNVFKWIGPSGSDCGIVNVNIPTNGAEIGGAFGGNKETGGGRESGSDSWKQYMRRSTWYGHLLPSPKSSYVEFITTHHNHNSTINYGKELPLAQGIKFD</sequence>
<dbReference type="InterPro" id="IPR029510">
    <property type="entry name" value="Ald_DH_CS_GLU"/>
</dbReference>
<dbReference type="PANTHER" id="PTHR43521:SF1">
    <property type="entry name" value="ALPHA-AMINOADIPIC SEMIALDEHYDE DEHYDROGENASE"/>
    <property type="match status" value="1"/>
</dbReference>
<evidence type="ECO:0000256" key="2">
    <source>
        <dbReference type="ARBA" id="ARBA00011881"/>
    </source>
</evidence>
<evidence type="ECO:0000256" key="5">
    <source>
        <dbReference type="ARBA" id="ARBA00024226"/>
    </source>
</evidence>
<organism evidence="9 10">
    <name type="scientific">Acanthamoeba castellanii (strain ATCC 30010 / Neff)</name>
    <dbReference type="NCBI Taxonomy" id="1257118"/>
    <lineage>
        <taxon>Eukaryota</taxon>
        <taxon>Amoebozoa</taxon>
        <taxon>Discosea</taxon>
        <taxon>Longamoebia</taxon>
        <taxon>Centramoebida</taxon>
        <taxon>Acanthamoebidae</taxon>
        <taxon>Acanthamoeba</taxon>
    </lineage>
</organism>
<dbReference type="GO" id="GO:0004029">
    <property type="term" value="F:aldehyde dehydrogenase (NAD+) activity"/>
    <property type="evidence" value="ECO:0007669"/>
    <property type="project" value="UniProtKB-EC"/>
</dbReference>
<dbReference type="EC" id="1.2.1.3" evidence="5"/>
<proteinExistence type="inferred from homology"/>
<keyword evidence="3 7" id="KW-0560">Oxidoreductase</keyword>
<dbReference type="EMBL" id="KB008026">
    <property type="protein sequence ID" value="ELR15556.1"/>
    <property type="molecule type" value="Genomic_DNA"/>
</dbReference>
<dbReference type="Gene3D" id="3.40.309.10">
    <property type="entry name" value="Aldehyde Dehydrogenase, Chain A, domain 2"/>
    <property type="match status" value="1"/>
</dbReference>
<evidence type="ECO:0000313" key="10">
    <source>
        <dbReference type="Proteomes" id="UP000011083"/>
    </source>
</evidence>
<accession>L8GTX1</accession>
<evidence type="ECO:0000313" key="9">
    <source>
        <dbReference type="EMBL" id="ELR15556.1"/>
    </source>
</evidence>
<feature type="domain" description="Aldehyde dehydrogenase" evidence="8">
    <location>
        <begin position="60"/>
        <end position="512"/>
    </location>
</feature>
<feature type="active site" evidence="6">
    <location>
        <position position="298"/>
    </location>
</feature>
<dbReference type="GeneID" id="14916186"/>
<dbReference type="Pfam" id="PF00171">
    <property type="entry name" value="Aldedh"/>
    <property type="match status" value="1"/>
</dbReference>
<keyword evidence="4" id="KW-0520">NAD</keyword>
<evidence type="ECO:0000259" key="8">
    <source>
        <dbReference type="Pfam" id="PF00171"/>
    </source>
</evidence>
<dbReference type="FunFam" id="3.40.309.10:FF:000018">
    <property type="entry name" value="Alpha-aminoadipic semialdehyde dehydrogenase"/>
    <property type="match status" value="1"/>
</dbReference>
<dbReference type="KEGG" id="acan:ACA1_164050"/>
<dbReference type="InterPro" id="IPR016162">
    <property type="entry name" value="Ald_DH_N"/>
</dbReference>
<protein>
    <recommendedName>
        <fullName evidence="5">aldehyde dehydrogenase (NAD(+))</fullName>
        <ecNumber evidence="5">1.2.1.3</ecNumber>
    </recommendedName>
</protein>
<comment type="subunit">
    <text evidence="2">Homotetramer.</text>
</comment>
<dbReference type="Gene3D" id="3.40.605.10">
    <property type="entry name" value="Aldehyde Dehydrogenase, Chain A, domain 1"/>
    <property type="match status" value="1"/>
</dbReference>
<dbReference type="CDD" id="cd07130">
    <property type="entry name" value="ALDH_F7_AASADH"/>
    <property type="match status" value="1"/>
</dbReference>